<comment type="caution">
    <text evidence="1">The sequence shown here is derived from an EMBL/GenBank/DDBJ whole genome shotgun (WGS) entry which is preliminary data.</text>
</comment>
<protein>
    <submittedName>
        <fullName evidence="1">Uncharacterized protein</fullName>
    </submittedName>
</protein>
<dbReference type="AlphaFoldDB" id="A0AAW2NZ50"/>
<proteinExistence type="predicted"/>
<accession>A0AAW2NZ50</accession>
<reference evidence="1" key="1">
    <citation type="submission" date="2020-06" db="EMBL/GenBank/DDBJ databases">
        <authorList>
            <person name="Li T."/>
            <person name="Hu X."/>
            <person name="Zhang T."/>
            <person name="Song X."/>
            <person name="Zhang H."/>
            <person name="Dai N."/>
            <person name="Sheng W."/>
            <person name="Hou X."/>
            <person name="Wei L."/>
        </authorList>
    </citation>
    <scope>NUCLEOTIDE SEQUENCE</scope>
    <source>
        <strain evidence="1">G01</strain>
        <tissue evidence="1">Leaf</tissue>
    </source>
</reference>
<dbReference type="EMBL" id="JACGWK010000006">
    <property type="protein sequence ID" value="KAL0349155.1"/>
    <property type="molecule type" value="Genomic_DNA"/>
</dbReference>
<sequence length="60" mass="6520">MQTYEYDVPRDSGTLGSCWSEFLAEGPPGAHAVTIVIYAATLRCLLFSASLEPLPFRLSA</sequence>
<gene>
    <name evidence="1" type="ORF">Sangu_1143300</name>
</gene>
<reference evidence="1" key="2">
    <citation type="journal article" date="2024" name="Plant">
        <title>Genomic evolution and insights into agronomic trait innovations of Sesamum species.</title>
        <authorList>
            <person name="Miao H."/>
            <person name="Wang L."/>
            <person name="Qu L."/>
            <person name="Liu H."/>
            <person name="Sun Y."/>
            <person name="Le M."/>
            <person name="Wang Q."/>
            <person name="Wei S."/>
            <person name="Zheng Y."/>
            <person name="Lin W."/>
            <person name="Duan Y."/>
            <person name="Cao H."/>
            <person name="Xiong S."/>
            <person name="Wang X."/>
            <person name="Wei L."/>
            <person name="Li C."/>
            <person name="Ma Q."/>
            <person name="Ju M."/>
            <person name="Zhao R."/>
            <person name="Li G."/>
            <person name="Mu C."/>
            <person name="Tian Q."/>
            <person name="Mei H."/>
            <person name="Zhang T."/>
            <person name="Gao T."/>
            <person name="Zhang H."/>
        </authorList>
    </citation>
    <scope>NUCLEOTIDE SEQUENCE</scope>
    <source>
        <strain evidence="1">G01</strain>
    </source>
</reference>
<name>A0AAW2NZ50_9LAMI</name>
<organism evidence="1">
    <name type="scientific">Sesamum angustifolium</name>
    <dbReference type="NCBI Taxonomy" id="2727405"/>
    <lineage>
        <taxon>Eukaryota</taxon>
        <taxon>Viridiplantae</taxon>
        <taxon>Streptophyta</taxon>
        <taxon>Embryophyta</taxon>
        <taxon>Tracheophyta</taxon>
        <taxon>Spermatophyta</taxon>
        <taxon>Magnoliopsida</taxon>
        <taxon>eudicotyledons</taxon>
        <taxon>Gunneridae</taxon>
        <taxon>Pentapetalae</taxon>
        <taxon>asterids</taxon>
        <taxon>lamiids</taxon>
        <taxon>Lamiales</taxon>
        <taxon>Pedaliaceae</taxon>
        <taxon>Sesamum</taxon>
    </lineage>
</organism>
<evidence type="ECO:0000313" key="1">
    <source>
        <dbReference type="EMBL" id="KAL0349155.1"/>
    </source>
</evidence>